<evidence type="ECO:0000313" key="1">
    <source>
        <dbReference type="Proteomes" id="UP000095286"/>
    </source>
</evidence>
<accession>A0AC35U0X9</accession>
<dbReference type="WBParaSite" id="RSKR_0000648300.1">
    <property type="protein sequence ID" value="RSKR_0000648300.1"/>
    <property type="gene ID" value="RSKR_0000648300"/>
</dbReference>
<name>A0AC35U0X9_9BILA</name>
<dbReference type="Proteomes" id="UP000095286">
    <property type="component" value="Unplaced"/>
</dbReference>
<reference evidence="2" key="1">
    <citation type="submission" date="2016-11" db="UniProtKB">
        <authorList>
            <consortium name="WormBaseParasite"/>
        </authorList>
    </citation>
    <scope>IDENTIFICATION</scope>
    <source>
        <strain evidence="2">KR3021</strain>
    </source>
</reference>
<protein>
    <submittedName>
        <fullName evidence="2">Uncharacterized protein</fullName>
    </submittedName>
</protein>
<sequence>MFSDEYIKDATKGINKLKTGESITFNLFFTSNEETFKRKVKTDACFKSQQATHSPSKSRQLENEENRRKGLRKELKQSVKDRDIEEWKDELLQTIIP</sequence>
<proteinExistence type="predicted"/>
<organism evidence="1 2">
    <name type="scientific">Rhabditophanes sp. KR3021</name>
    <dbReference type="NCBI Taxonomy" id="114890"/>
    <lineage>
        <taxon>Eukaryota</taxon>
        <taxon>Metazoa</taxon>
        <taxon>Ecdysozoa</taxon>
        <taxon>Nematoda</taxon>
        <taxon>Chromadorea</taxon>
        <taxon>Rhabditida</taxon>
        <taxon>Tylenchina</taxon>
        <taxon>Panagrolaimomorpha</taxon>
        <taxon>Strongyloidoidea</taxon>
        <taxon>Alloionematidae</taxon>
        <taxon>Rhabditophanes</taxon>
    </lineage>
</organism>
<evidence type="ECO:0000313" key="2">
    <source>
        <dbReference type="WBParaSite" id="RSKR_0000648300.1"/>
    </source>
</evidence>